<dbReference type="EMBL" id="QBMP01000135">
    <property type="protein sequence ID" value="PZO53200.1"/>
    <property type="molecule type" value="Genomic_DNA"/>
</dbReference>
<comment type="caution">
    <text evidence="1">The sequence shown here is derived from an EMBL/GenBank/DDBJ whole genome shotgun (WGS) entry which is preliminary data.</text>
</comment>
<name>A0A2W4X844_9CYAN</name>
<reference evidence="2" key="1">
    <citation type="submission" date="2018-04" db="EMBL/GenBank/DDBJ databases">
        <authorList>
            <person name="Cornet L."/>
        </authorList>
    </citation>
    <scope>NUCLEOTIDE SEQUENCE [LARGE SCALE GENOMIC DNA]</scope>
</reference>
<dbReference type="SUPFAM" id="SSF160532">
    <property type="entry name" value="Ava3019-like"/>
    <property type="match status" value="1"/>
</dbReference>
<gene>
    <name evidence="1" type="ORF">DCF15_13050</name>
</gene>
<protein>
    <submittedName>
        <fullName evidence="1">DUF1824 domain-containing protein</fullName>
    </submittedName>
</protein>
<sequence length="158" mass="17215">MTKLSNNLSDDSFNELSSQAIAEQIKAIRQQLIEFSQVHVPAKLSAEQAQAVRAALLWLNEQSEYQTLGICADSLADAERALEGYVAALSEPVQVDIAPQEGAVFLKFNTLKNAWYLDGYSGDSRGVLVTYHTSEPGLDAVNGTYGPFSLDLFDGNLE</sequence>
<dbReference type="Gene3D" id="3.30.360.10">
    <property type="entry name" value="Dihydrodipicolinate Reductase, domain 2"/>
    <property type="match status" value="1"/>
</dbReference>
<accession>A0A2W4X844</accession>
<dbReference type="AlphaFoldDB" id="A0A2W4X844"/>
<organism evidence="1 2">
    <name type="scientific">Phormidesmis priestleyi</name>
    <dbReference type="NCBI Taxonomy" id="268141"/>
    <lineage>
        <taxon>Bacteria</taxon>
        <taxon>Bacillati</taxon>
        <taxon>Cyanobacteriota</taxon>
        <taxon>Cyanophyceae</taxon>
        <taxon>Leptolyngbyales</taxon>
        <taxon>Leptolyngbyaceae</taxon>
        <taxon>Phormidesmis</taxon>
    </lineage>
</organism>
<evidence type="ECO:0000313" key="2">
    <source>
        <dbReference type="Proteomes" id="UP000249794"/>
    </source>
</evidence>
<dbReference type="Pfam" id="PF08854">
    <property type="entry name" value="DUF1824"/>
    <property type="match status" value="1"/>
</dbReference>
<dbReference type="Proteomes" id="UP000249794">
    <property type="component" value="Unassembled WGS sequence"/>
</dbReference>
<reference evidence="1 2" key="2">
    <citation type="submission" date="2018-06" db="EMBL/GenBank/DDBJ databases">
        <title>Metagenomic assembly of (sub)arctic Cyanobacteria and their associated microbiome from non-axenic cultures.</title>
        <authorList>
            <person name="Baurain D."/>
        </authorList>
    </citation>
    <scope>NUCLEOTIDE SEQUENCE [LARGE SCALE GENOMIC DNA]</scope>
    <source>
        <strain evidence="1">ULC027bin1</strain>
    </source>
</reference>
<evidence type="ECO:0000313" key="1">
    <source>
        <dbReference type="EMBL" id="PZO53200.1"/>
    </source>
</evidence>
<proteinExistence type="predicted"/>
<dbReference type="InterPro" id="IPR014953">
    <property type="entry name" value="DUF1824"/>
</dbReference>